<reference evidence="3 4" key="1">
    <citation type="journal article" date="2017" name="J. Infect. Dis.">
        <title>An Analysis of the Epidemic of Klebsiella pneumoniae Carbapenemase-Producing K. pneumoniae: Convergence of Two Evolutionary Mechanisms Creates the Perfect Storm.</title>
        <authorList>
            <person name="Rojas L.J."/>
            <person name="Weinstock G.M."/>
            <person name="De La Cadena E."/>
            <person name="Diaz L."/>
            <person name="Rios R."/>
            <person name="Hanson B.M."/>
            <person name="Brown J.S."/>
            <person name="Vats P."/>
            <person name="Phillips D.S."/>
            <person name="Nguyen H."/>
            <person name="Hujer K.M."/>
            <person name="Correa A."/>
            <person name="Adams M.D."/>
            <person name="Perez F."/>
            <person name="Sodergren E."/>
            <person name="Narechania A."/>
            <person name="Planet P.J."/>
            <person name="Villegas M.V."/>
            <person name="Bonomo R.A."/>
            <person name="Arias C.A."/>
        </authorList>
    </citation>
    <scope>NUCLEOTIDE SEQUENCE [LARGE SCALE GENOMIC DNA]</scope>
    <source>
        <strain evidence="3 4">COL-Kpn30</strain>
    </source>
</reference>
<evidence type="ECO:0000259" key="2">
    <source>
        <dbReference type="Pfam" id="PF13683"/>
    </source>
</evidence>
<dbReference type="InterPro" id="IPR001584">
    <property type="entry name" value="Integrase_cat-core"/>
</dbReference>
<dbReference type="Proteomes" id="UP000234439">
    <property type="component" value="Unassembled WGS sequence"/>
</dbReference>
<gene>
    <name evidence="3" type="ORF">B6I68_21245</name>
</gene>
<feature type="compositionally biased region" description="Basic residues" evidence="1">
    <location>
        <begin position="1"/>
        <end position="11"/>
    </location>
</feature>
<dbReference type="EMBL" id="NCMJ01000117">
    <property type="protein sequence ID" value="PLE25703.1"/>
    <property type="molecule type" value="Genomic_DNA"/>
</dbReference>
<comment type="caution">
    <text evidence="3">The sequence shown here is derived from an EMBL/GenBank/DDBJ whole genome shotgun (WGS) entry which is preliminary data.</text>
</comment>
<evidence type="ECO:0000313" key="3">
    <source>
        <dbReference type="EMBL" id="PLE25703.1"/>
    </source>
</evidence>
<accession>A0A9Q5ZX90</accession>
<protein>
    <recommendedName>
        <fullName evidence="2">Integrase catalytic domain-containing protein</fullName>
    </recommendedName>
</protein>
<feature type="region of interest" description="Disordered" evidence="1">
    <location>
        <begin position="1"/>
        <end position="22"/>
    </location>
</feature>
<proteinExistence type="predicted"/>
<sequence length="40" mass="4614">MKPRKSQKVRGTKTGALTPTQNGFFESFNGRFRDECLNEH</sequence>
<dbReference type="GO" id="GO:0015074">
    <property type="term" value="P:DNA integration"/>
    <property type="evidence" value="ECO:0007669"/>
    <property type="project" value="InterPro"/>
</dbReference>
<evidence type="ECO:0000256" key="1">
    <source>
        <dbReference type="SAM" id="MobiDB-lite"/>
    </source>
</evidence>
<dbReference type="AlphaFoldDB" id="A0A9Q5ZX90"/>
<organism evidence="3 4">
    <name type="scientific">Klebsiella pneumoniae</name>
    <dbReference type="NCBI Taxonomy" id="573"/>
    <lineage>
        <taxon>Bacteria</taxon>
        <taxon>Pseudomonadati</taxon>
        <taxon>Pseudomonadota</taxon>
        <taxon>Gammaproteobacteria</taxon>
        <taxon>Enterobacterales</taxon>
        <taxon>Enterobacteriaceae</taxon>
        <taxon>Klebsiella/Raoultella group</taxon>
        <taxon>Klebsiella</taxon>
        <taxon>Klebsiella pneumoniae complex</taxon>
    </lineage>
</organism>
<evidence type="ECO:0000313" key="4">
    <source>
        <dbReference type="Proteomes" id="UP000234439"/>
    </source>
</evidence>
<name>A0A9Q5ZX90_KLEPN</name>
<feature type="domain" description="Integrase catalytic" evidence="2">
    <location>
        <begin position="17"/>
        <end position="40"/>
    </location>
</feature>
<dbReference type="Pfam" id="PF13683">
    <property type="entry name" value="rve_3"/>
    <property type="match status" value="1"/>
</dbReference>